<dbReference type="SUPFAM" id="SSF55781">
    <property type="entry name" value="GAF domain-like"/>
    <property type="match status" value="1"/>
</dbReference>
<dbReference type="EMBL" id="AWXZ01000017">
    <property type="protein sequence ID" value="ESR25943.1"/>
    <property type="molecule type" value="Genomic_DNA"/>
</dbReference>
<dbReference type="SUPFAM" id="SSF46785">
    <property type="entry name" value="Winged helix' DNA-binding domain"/>
    <property type="match status" value="1"/>
</dbReference>
<dbReference type="Pfam" id="PF01628">
    <property type="entry name" value="HrcA"/>
    <property type="match status" value="1"/>
</dbReference>
<comment type="caution">
    <text evidence="8">The sequence shown here is derived from an EMBL/GenBank/DDBJ whole genome shotgun (WGS) entry which is preliminary data.</text>
</comment>
<keyword evidence="3 5" id="KW-0346">Stress response</keyword>
<dbReference type="Gene3D" id="1.10.10.10">
    <property type="entry name" value="Winged helix-like DNA-binding domain superfamily/Winged helix DNA-binding domain"/>
    <property type="match status" value="1"/>
</dbReference>
<accession>V4TJ43</accession>
<dbReference type="InterPro" id="IPR036390">
    <property type="entry name" value="WH_DNA-bd_sf"/>
</dbReference>
<dbReference type="InterPro" id="IPR005104">
    <property type="entry name" value="WHTH_HrcA_DNA-bd"/>
</dbReference>
<dbReference type="Gene3D" id="3.30.390.60">
    <property type="entry name" value="Heat-inducible transcription repressor hrca homolog, domain 3"/>
    <property type="match status" value="1"/>
</dbReference>
<dbReference type="eggNOG" id="COG1420">
    <property type="taxonomic scope" value="Bacteria"/>
</dbReference>
<dbReference type="InterPro" id="IPR029016">
    <property type="entry name" value="GAF-like_dom_sf"/>
</dbReference>
<proteinExistence type="inferred from homology"/>
<keyword evidence="4 5" id="KW-0804">Transcription</keyword>
<dbReference type="PANTHER" id="PTHR34824:SF1">
    <property type="entry name" value="HEAT-INDUCIBLE TRANSCRIPTION REPRESSOR HRCA"/>
    <property type="match status" value="1"/>
</dbReference>
<dbReference type="InterPro" id="IPR023120">
    <property type="entry name" value="WHTH_transcript_rep_HrcA_IDD"/>
</dbReference>
<evidence type="ECO:0000256" key="4">
    <source>
        <dbReference type="ARBA" id="ARBA00023163"/>
    </source>
</evidence>
<evidence type="ECO:0000313" key="8">
    <source>
        <dbReference type="EMBL" id="ESR25943.1"/>
    </source>
</evidence>
<dbReference type="PATRIC" id="fig|631454.5.peg.1263"/>
<evidence type="ECO:0000259" key="6">
    <source>
        <dbReference type="Pfam" id="PF01628"/>
    </source>
</evidence>
<comment type="function">
    <text evidence="5">Negative regulator of class I heat shock genes (grpE-dnaK-dnaJ and groELS operons). Prevents heat-shock induction of these operons.</text>
</comment>
<dbReference type="GO" id="GO:0003677">
    <property type="term" value="F:DNA binding"/>
    <property type="evidence" value="ECO:0007669"/>
    <property type="project" value="InterPro"/>
</dbReference>
<sequence length="415" mass="46046">MGWSWRVLSRMIRASGFYRKRPFRRQCRRQGGGLPLDGSDREKHIKGRQTSEMTRVHRDITSGFPMRALADLDQRSREIFRRIVESYLETGEPVGSRNLSRVLSSNLSPASVRNVMSDLEALGLIYSPHTSAGRLPTEIGLRFFVDALLEFGDLTQDDRASIESRIRTGHPGRSIESVLTEAGDLLSGLSRGAGLVLAGKSDLRLKHIEFVRLEPRRLLVILVSVDGNVENRVLTLDEDIPSSTLVEVANYLNARMQGRGIDEVRAEIERSAARVEAELDMVGRRLVEGGLATWAGVAGERPPTLIVRGSANLLEDLKALEDLERIRVLIDDLEKKKDIVELLTLADEAEGVRIFIGSETQLFSLSGSSVVVAPYRDSEQRIVGVLGVIGPTRLNYARVVPMVDYTAQVVGRLLD</sequence>
<comment type="similarity">
    <text evidence="5">Belongs to the HrcA family.</text>
</comment>
<dbReference type="Proteomes" id="UP000017819">
    <property type="component" value="Unassembled WGS sequence"/>
</dbReference>
<dbReference type="GO" id="GO:0045892">
    <property type="term" value="P:negative regulation of DNA-templated transcription"/>
    <property type="evidence" value="ECO:0007669"/>
    <property type="project" value="UniProtKB-UniRule"/>
</dbReference>
<dbReference type="InterPro" id="IPR021153">
    <property type="entry name" value="HrcA_C"/>
</dbReference>
<evidence type="ECO:0000259" key="7">
    <source>
        <dbReference type="Pfam" id="PF03444"/>
    </source>
</evidence>
<dbReference type="InterPro" id="IPR002571">
    <property type="entry name" value="HrcA"/>
</dbReference>
<evidence type="ECO:0000256" key="3">
    <source>
        <dbReference type="ARBA" id="ARBA00023016"/>
    </source>
</evidence>
<protein>
    <recommendedName>
        <fullName evidence="5">Heat-inducible transcription repressor HrcA</fullName>
    </recommendedName>
</protein>
<dbReference type="PANTHER" id="PTHR34824">
    <property type="entry name" value="HEAT-INDUCIBLE TRANSCRIPTION REPRESSOR HRCA"/>
    <property type="match status" value="1"/>
</dbReference>
<evidence type="ECO:0000313" key="9">
    <source>
        <dbReference type="Proteomes" id="UP000017819"/>
    </source>
</evidence>
<evidence type="ECO:0000256" key="2">
    <source>
        <dbReference type="ARBA" id="ARBA00023015"/>
    </source>
</evidence>
<name>V4TJ43_9HYPH</name>
<keyword evidence="9" id="KW-1185">Reference proteome</keyword>
<dbReference type="NCBIfam" id="TIGR00331">
    <property type="entry name" value="hrcA"/>
    <property type="match status" value="1"/>
</dbReference>
<dbReference type="Gene3D" id="3.30.450.40">
    <property type="match status" value="1"/>
</dbReference>
<organism evidence="8 9">
    <name type="scientific">Lutibaculum baratangense AMV1</name>
    <dbReference type="NCBI Taxonomy" id="631454"/>
    <lineage>
        <taxon>Bacteria</taxon>
        <taxon>Pseudomonadati</taxon>
        <taxon>Pseudomonadota</taxon>
        <taxon>Alphaproteobacteria</taxon>
        <taxon>Hyphomicrobiales</taxon>
        <taxon>Tepidamorphaceae</taxon>
        <taxon>Lutibaculum</taxon>
    </lineage>
</organism>
<dbReference type="Pfam" id="PF03444">
    <property type="entry name" value="WHD_HrcA"/>
    <property type="match status" value="1"/>
</dbReference>
<dbReference type="HAMAP" id="MF_00081">
    <property type="entry name" value="HrcA"/>
    <property type="match status" value="1"/>
</dbReference>
<keyword evidence="2 5" id="KW-0805">Transcription regulation</keyword>
<evidence type="ECO:0000256" key="5">
    <source>
        <dbReference type="HAMAP-Rule" id="MF_00081"/>
    </source>
</evidence>
<dbReference type="AlphaFoldDB" id="V4TJ43"/>
<feature type="domain" description="Winged helix-turn-helix transcription repressor HrcA DNA-binding" evidence="7">
    <location>
        <begin position="72"/>
        <end position="128"/>
    </location>
</feature>
<reference evidence="8 9" key="1">
    <citation type="journal article" date="2014" name="Genome Announc.">
        <title>Draft Genome Sequence of Lutibaculum baratangense Strain AMV1T, Isolated from a Mud Volcano in Andamans, India.</title>
        <authorList>
            <person name="Singh A."/>
            <person name="Sreenivas A."/>
            <person name="Sathyanarayana Reddy G."/>
            <person name="Pinnaka A.K."/>
            <person name="Shivaji S."/>
        </authorList>
    </citation>
    <scope>NUCLEOTIDE SEQUENCE [LARGE SCALE GENOMIC DNA]</scope>
    <source>
        <strain evidence="8 9">AMV1</strain>
    </source>
</reference>
<dbReference type="InterPro" id="IPR036388">
    <property type="entry name" value="WH-like_DNA-bd_sf"/>
</dbReference>
<gene>
    <name evidence="5" type="primary">hrcA</name>
    <name evidence="8" type="ORF">N177_1278</name>
</gene>
<feature type="domain" description="Heat-inducible transcription repressor HrcA C-terminal" evidence="6">
    <location>
        <begin position="176"/>
        <end position="400"/>
    </location>
</feature>
<keyword evidence="1 5" id="KW-0678">Repressor</keyword>
<dbReference type="STRING" id="631454.N177_1278"/>
<evidence type="ECO:0000256" key="1">
    <source>
        <dbReference type="ARBA" id="ARBA00022491"/>
    </source>
</evidence>